<comment type="caution">
    <text evidence="1">The sequence shown here is derived from an EMBL/GenBank/DDBJ whole genome shotgun (WGS) entry which is preliminary data.</text>
</comment>
<protein>
    <recommendedName>
        <fullName evidence="3">Lipoprotein</fullName>
    </recommendedName>
</protein>
<evidence type="ECO:0000313" key="1">
    <source>
        <dbReference type="EMBL" id="KOE99390.1"/>
    </source>
</evidence>
<dbReference type="OrthoDB" id="6024770at2"/>
<evidence type="ECO:0000313" key="2">
    <source>
        <dbReference type="Proteomes" id="UP000036890"/>
    </source>
</evidence>
<dbReference type="Proteomes" id="UP000036890">
    <property type="component" value="Unassembled WGS sequence"/>
</dbReference>
<dbReference type="GeneID" id="90526202"/>
<proteinExistence type="predicted"/>
<reference evidence="1 2" key="1">
    <citation type="journal article" date="2012" name="J. Bacteriol.">
        <title>Genome sequence of a novel nicotine-degrading strain, Pseudomonas geniculata N1.</title>
        <authorList>
            <person name="Tang H."/>
            <person name="Yu H."/>
            <person name="Tai C."/>
            <person name="Huang K."/>
            <person name="Liu Y."/>
            <person name="Wang L."/>
            <person name="Yao Y."/>
            <person name="Wu G."/>
            <person name="Xu P."/>
        </authorList>
    </citation>
    <scope>NUCLEOTIDE SEQUENCE [LARGE SCALE GENOMIC DNA]</scope>
    <source>
        <strain evidence="1 2">N1</strain>
    </source>
</reference>
<organism evidence="1 2">
    <name type="scientific">Stenotrophomonas geniculata N1</name>
    <dbReference type="NCBI Taxonomy" id="1167641"/>
    <lineage>
        <taxon>Bacteria</taxon>
        <taxon>Pseudomonadati</taxon>
        <taxon>Pseudomonadota</taxon>
        <taxon>Gammaproteobacteria</taxon>
        <taxon>Lysobacterales</taxon>
        <taxon>Lysobacteraceae</taxon>
        <taxon>Stenotrophomonas</taxon>
    </lineage>
</organism>
<sequence>MRLFLFACIAALSLAGCEKSSNTSITRTRANGVDTLYSKGSVVDGEARFQCIASSSGQCHYLVLDPACSTDAACATPPLRRFAVAVGKTEAMRDLPKGFHQCVSQDRIEHCHRE</sequence>
<gene>
    <name evidence="1" type="ORF">W7K_10120</name>
</gene>
<accession>A0A0L8AAP5</accession>
<dbReference type="EMBL" id="AJLO02000021">
    <property type="protein sequence ID" value="KOE99390.1"/>
    <property type="molecule type" value="Genomic_DNA"/>
</dbReference>
<dbReference type="AlphaFoldDB" id="A0A0L8AAP5"/>
<evidence type="ECO:0008006" key="3">
    <source>
        <dbReference type="Google" id="ProtNLM"/>
    </source>
</evidence>
<name>A0A0L8AAP5_9GAMM</name>
<dbReference type="PROSITE" id="PS51257">
    <property type="entry name" value="PROKAR_LIPOPROTEIN"/>
    <property type="match status" value="1"/>
</dbReference>
<dbReference type="RefSeq" id="WP_010484136.1">
    <property type="nucleotide sequence ID" value="NZ_AJLO02000021.1"/>
</dbReference>